<dbReference type="InterPro" id="IPR020904">
    <property type="entry name" value="Sc_DH/Rdtase_CS"/>
</dbReference>
<dbReference type="Proteomes" id="UP000091956">
    <property type="component" value="Unassembled WGS sequence"/>
</dbReference>
<dbReference type="PANTHER" id="PTHR43180">
    <property type="entry name" value="3-OXOACYL-(ACYL-CARRIER-PROTEIN) REDUCTASE (AFU_ORTHOLOGUE AFUA_6G11210)"/>
    <property type="match status" value="1"/>
</dbReference>
<dbReference type="AlphaFoldDB" id="A0A1B8GYA0"/>
<evidence type="ECO:0000256" key="2">
    <source>
        <dbReference type="ARBA" id="ARBA00022857"/>
    </source>
</evidence>
<sequence>MMAGYQMSTPIDCEKALDTSNLKGKTAIVTGGANGIGEAYVKALSAAGVNVCIGDMDSDRGTKLALSLGSAKFVKCDVSKWDDQVRLFTEAASFTGRVDYVVANAGICPEDQVFSFAGEDKEPTEPNLKAIDVNLKGTLYTTKLAMHYFIKQNGEKLSPQQEDTCLVLIGSGAAFLDCPRGPVYPSTKWGVRGIMHTLRRTAFYHGTRVNLISPWYVKTSILSTEEFAHVESRGVQFAEAEDAGSALLRLLSDTTINGRSLFVSARKWAPAGYLDLDVDDYPGNELIQEIQVAQMAAAPVEEGLFVR</sequence>
<dbReference type="Pfam" id="PF00106">
    <property type="entry name" value="adh_short"/>
    <property type="match status" value="1"/>
</dbReference>
<name>A0A1B8GYA0_9PEZI</name>
<dbReference type="RefSeq" id="XP_059320062.1">
    <property type="nucleotide sequence ID" value="XM_059463332.1"/>
</dbReference>
<proteinExistence type="inferred from homology"/>
<evidence type="ECO:0008006" key="6">
    <source>
        <dbReference type="Google" id="ProtNLM"/>
    </source>
</evidence>
<comment type="similarity">
    <text evidence="1">Belongs to the short-chain dehydrogenases/reductases (SDR) family.</text>
</comment>
<dbReference type="PRINTS" id="PR00081">
    <property type="entry name" value="GDHRDH"/>
</dbReference>
<keyword evidence="5" id="KW-1185">Reference proteome</keyword>
<dbReference type="InterPro" id="IPR002347">
    <property type="entry name" value="SDR_fam"/>
</dbReference>
<protein>
    <recommendedName>
        <fullName evidence="6">5'-hydroxyaverantin dehydrogenase</fullName>
    </recommendedName>
</protein>
<reference evidence="5" key="2">
    <citation type="journal article" date="2018" name="Nat. Commun.">
        <title>Extreme sensitivity to ultraviolet light in the fungal pathogen causing white-nose syndrome of bats.</title>
        <authorList>
            <person name="Palmer J.M."/>
            <person name="Drees K.P."/>
            <person name="Foster J.T."/>
            <person name="Lindner D.L."/>
        </authorList>
    </citation>
    <scope>NUCLEOTIDE SEQUENCE [LARGE SCALE GENOMIC DNA]</scope>
    <source>
        <strain evidence="5">UAMH 10579</strain>
    </source>
</reference>
<evidence type="ECO:0000313" key="5">
    <source>
        <dbReference type="Proteomes" id="UP000091956"/>
    </source>
</evidence>
<dbReference type="STRING" id="342668.A0A1B8GYA0"/>
<keyword evidence="2" id="KW-0521">NADP</keyword>
<dbReference type="PROSITE" id="PS00061">
    <property type="entry name" value="ADH_SHORT"/>
    <property type="match status" value="1"/>
</dbReference>
<dbReference type="SUPFAM" id="SSF51735">
    <property type="entry name" value="NAD(P)-binding Rossmann-fold domains"/>
    <property type="match status" value="1"/>
</dbReference>
<dbReference type="EMBL" id="KV460208">
    <property type="protein sequence ID" value="OBU00799.2"/>
    <property type="molecule type" value="Genomic_DNA"/>
</dbReference>
<dbReference type="Gene3D" id="3.40.50.720">
    <property type="entry name" value="NAD(P)-binding Rossmann-like Domain"/>
    <property type="match status" value="1"/>
</dbReference>
<keyword evidence="3" id="KW-0560">Oxidoreductase</keyword>
<evidence type="ECO:0000256" key="1">
    <source>
        <dbReference type="ARBA" id="ARBA00006484"/>
    </source>
</evidence>
<dbReference type="InterPro" id="IPR036291">
    <property type="entry name" value="NAD(P)-bd_dom_sf"/>
</dbReference>
<dbReference type="GO" id="GO:0016491">
    <property type="term" value="F:oxidoreductase activity"/>
    <property type="evidence" value="ECO:0007669"/>
    <property type="project" value="UniProtKB-KW"/>
</dbReference>
<reference evidence="4 5" key="1">
    <citation type="submission" date="2016-03" db="EMBL/GenBank/DDBJ databases">
        <title>Comparative genomics of Pseudogymnoascus destructans, the fungus causing white-nose syndrome of bats.</title>
        <authorList>
            <person name="Palmer J.M."/>
            <person name="Drees K.P."/>
            <person name="Foster J.T."/>
            <person name="Lindner D.L."/>
        </authorList>
    </citation>
    <scope>NUCLEOTIDE SEQUENCE [LARGE SCALE GENOMIC DNA]</scope>
    <source>
        <strain evidence="4 5">UAMH 10579</strain>
    </source>
</reference>
<accession>A0A1B8GYA0</accession>
<gene>
    <name evidence="4" type="ORF">VE01_01135</name>
</gene>
<dbReference type="PANTHER" id="PTHR43180:SF31">
    <property type="entry name" value="CHAIN DEHYDROGENASE_REDUCTASE, PUTATIVE (AFU_ORTHOLOGUE AFUA_2G16570)-RELATED"/>
    <property type="match status" value="1"/>
</dbReference>
<dbReference type="GeneID" id="28834521"/>
<evidence type="ECO:0000256" key="3">
    <source>
        <dbReference type="ARBA" id="ARBA00023002"/>
    </source>
</evidence>
<evidence type="ECO:0000313" key="4">
    <source>
        <dbReference type="EMBL" id="OBU00799.2"/>
    </source>
</evidence>
<organism evidence="4 5">
    <name type="scientific">Pseudogymnoascus verrucosus</name>
    <dbReference type="NCBI Taxonomy" id="342668"/>
    <lineage>
        <taxon>Eukaryota</taxon>
        <taxon>Fungi</taxon>
        <taxon>Dikarya</taxon>
        <taxon>Ascomycota</taxon>
        <taxon>Pezizomycotina</taxon>
        <taxon>Leotiomycetes</taxon>
        <taxon>Thelebolales</taxon>
        <taxon>Thelebolaceae</taxon>
        <taxon>Pseudogymnoascus</taxon>
    </lineage>
</organism>